<keyword evidence="4" id="KW-1185">Reference proteome</keyword>
<dbReference type="Gramene" id="TraesCS2B02G622900.1">
    <property type="protein sequence ID" value="TraesCS2B02G622900.1.cds1"/>
    <property type="gene ID" value="TraesCS2B02G622900"/>
</dbReference>
<keyword evidence="1" id="KW-0812">Transmembrane</keyword>
<proteinExistence type="predicted"/>
<feature type="transmembrane region" description="Helical" evidence="1">
    <location>
        <begin position="66"/>
        <end position="85"/>
    </location>
</feature>
<name>A0A3B6CHK1_WHEAT</name>
<feature type="domain" description="DUF4220" evidence="2">
    <location>
        <begin position="24"/>
        <end position="142"/>
    </location>
</feature>
<reference evidence="3" key="2">
    <citation type="submission" date="2018-10" db="UniProtKB">
        <authorList>
            <consortium name="EnsemblPlants"/>
        </authorList>
    </citation>
    <scope>IDENTIFICATION</scope>
</reference>
<protein>
    <recommendedName>
        <fullName evidence="2">DUF4220 domain-containing protein</fullName>
    </recommendedName>
</protein>
<feature type="transmembrane region" description="Helical" evidence="1">
    <location>
        <begin position="24"/>
        <end position="45"/>
    </location>
</feature>
<reference evidence="3" key="1">
    <citation type="submission" date="2018-08" db="EMBL/GenBank/DDBJ databases">
        <authorList>
            <person name="Rossello M."/>
        </authorList>
    </citation>
    <scope>NUCLEOTIDE SEQUENCE [LARGE SCALE GENOMIC DNA]</scope>
    <source>
        <strain evidence="3">cv. Chinese Spring</strain>
    </source>
</reference>
<accession>A0A3B6CHK1</accession>
<dbReference type="EnsemblPlants" id="TraesCS2B02G622900.1">
    <property type="protein sequence ID" value="TraesCS2B02G622900.1.cds1"/>
    <property type="gene ID" value="TraesCS2B02G622900"/>
</dbReference>
<dbReference type="OrthoDB" id="689265at2759"/>
<dbReference type="AlphaFoldDB" id="A0A3B6CHK1"/>
<dbReference type="Gramene" id="TraesCS2B03G1561300.1">
    <property type="protein sequence ID" value="TraesCS2B03G1561300.1.CDS1"/>
    <property type="gene ID" value="TraesCS2B03G1561300"/>
</dbReference>
<dbReference type="InterPro" id="IPR007658">
    <property type="entry name" value="DUF594"/>
</dbReference>
<dbReference type="STRING" id="4565.A0A3B6CHK1"/>
<dbReference type="Pfam" id="PF13968">
    <property type="entry name" value="DUF4220"/>
    <property type="match status" value="1"/>
</dbReference>
<dbReference type="Gramene" id="TraesWEE_scaffold_003425_01G000400.1">
    <property type="protein sequence ID" value="TraesWEE_scaffold_003425_01G000400.1"/>
    <property type="gene ID" value="TraesWEE_scaffold_003425_01G000400"/>
</dbReference>
<evidence type="ECO:0000256" key="1">
    <source>
        <dbReference type="SAM" id="Phobius"/>
    </source>
</evidence>
<dbReference type="PANTHER" id="PTHR31325">
    <property type="entry name" value="OS01G0798800 PROTEIN-RELATED"/>
    <property type="match status" value="1"/>
</dbReference>
<organism evidence="3">
    <name type="scientific">Triticum aestivum</name>
    <name type="common">Wheat</name>
    <dbReference type="NCBI Taxonomy" id="4565"/>
    <lineage>
        <taxon>Eukaryota</taxon>
        <taxon>Viridiplantae</taxon>
        <taxon>Streptophyta</taxon>
        <taxon>Embryophyta</taxon>
        <taxon>Tracheophyta</taxon>
        <taxon>Spermatophyta</taxon>
        <taxon>Magnoliopsida</taxon>
        <taxon>Liliopsida</taxon>
        <taxon>Poales</taxon>
        <taxon>Poaceae</taxon>
        <taxon>BOP clade</taxon>
        <taxon>Pooideae</taxon>
        <taxon>Triticodae</taxon>
        <taxon>Triticeae</taxon>
        <taxon>Triticinae</taxon>
        <taxon>Triticum</taxon>
    </lineage>
</organism>
<evidence type="ECO:0000259" key="2">
    <source>
        <dbReference type="Pfam" id="PF13968"/>
    </source>
</evidence>
<evidence type="ECO:0000313" key="4">
    <source>
        <dbReference type="Proteomes" id="UP000019116"/>
    </source>
</evidence>
<dbReference type="Pfam" id="PF04578">
    <property type="entry name" value="DUF594"/>
    <property type="match status" value="1"/>
</dbReference>
<keyword evidence="1" id="KW-1133">Transmembrane helix</keyword>
<keyword evidence="1" id="KW-0472">Membrane</keyword>
<dbReference type="Proteomes" id="UP000019116">
    <property type="component" value="Chromosome 2B"/>
</dbReference>
<dbReference type="InterPro" id="IPR025315">
    <property type="entry name" value="DUF4220"/>
</dbReference>
<evidence type="ECO:0000313" key="3">
    <source>
        <dbReference type="EnsemblPlants" id="TraesCS2B02G622900.1.cds1"/>
    </source>
</evidence>
<sequence length="418" mass="47512">MMCILRAPSFRFAPGPQKLRTGPAWYGICIRVISQLFTAVAFMLFHRSGLSAGDHHYNRTDVVITYVLLGGAVMLEMVSVLRTLFSRWPSITLGKMAYEEGRCHMWVRLACAIGTIRRLILPERAGSRWWWSNSIGQHNMIDMCVGSKANLGSKIACWMGIEDWWNTRVYSSSIPVSITIKEAVLEQVASSLRGRVDEYFIQKSVGEDLEHIINSRGLQVLHKWGVYERLIEFVNMEFDQSIVVWHIATDIYLHWHKDQGKAVADDVHRLAEATQAISNYMLFLLAKRPYMLPGSVGRTRYVDMCYSLIGMKYSTAKELVSLLTSSNWLQVSDSSKQVVISDNRTLHAVIDLARELTGVESSRPAVELKMIAQVWLEMLCYAGYRCSGYSHAKQLSNGGELLTVVALVVEYHRRNIMY</sequence>